<comment type="caution">
    <text evidence="1">The sequence shown here is derived from an EMBL/GenBank/DDBJ whole genome shotgun (WGS) entry which is preliminary data.</text>
</comment>
<keyword evidence="2" id="KW-1185">Reference proteome</keyword>
<organism evidence="1 2">
    <name type="scientific">Acrocarpospora macrocephala</name>
    <dbReference type="NCBI Taxonomy" id="150177"/>
    <lineage>
        <taxon>Bacteria</taxon>
        <taxon>Bacillati</taxon>
        <taxon>Actinomycetota</taxon>
        <taxon>Actinomycetes</taxon>
        <taxon>Streptosporangiales</taxon>
        <taxon>Streptosporangiaceae</taxon>
        <taxon>Acrocarpospora</taxon>
    </lineage>
</organism>
<gene>
    <name evidence="1" type="ORF">Amac_064960</name>
</gene>
<dbReference type="EMBL" id="BLAE01000040">
    <property type="protein sequence ID" value="GES12899.1"/>
    <property type="molecule type" value="Genomic_DNA"/>
</dbReference>
<dbReference type="AlphaFoldDB" id="A0A5M3WYC4"/>
<evidence type="ECO:0000313" key="2">
    <source>
        <dbReference type="Proteomes" id="UP000331127"/>
    </source>
</evidence>
<protein>
    <submittedName>
        <fullName evidence="1">Uncharacterized protein</fullName>
    </submittedName>
</protein>
<dbReference type="Proteomes" id="UP000331127">
    <property type="component" value="Unassembled WGS sequence"/>
</dbReference>
<reference evidence="1 2" key="1">
    <citation type="submission" date="2019-10" db="EMBL/GenBank/DDBJ databases">
        <title>Whole genome shotgun sequence of Acrocarpospora macrocephala NBRC 16266.</title>
        <authorList>
            <person name="Ichikawa N."/>
            <person name="Kimura A."/>
            <person name="Kitahashi Y."/>
            <person name="Komaki H."/>
            <person name="Oguchi A."/>
        </authorList>
    </citation>
    <scope>NUCLEOTIDE SEQUENCE [LARGE SCALE GENOMIC DNA]</scope>
    <source>
        <strain evidence="1 2">NBRC 16266</strain>
    </source>
</reference>
<accession>A0A5M3WYC4</accession>
<evidence type="ECO:0000313" key="1">
    <source>
        <dbReference type="EMBL" id="GES12899.1"/>
    </source>
</evidence>
<name>A0A5M3WYC4_9ACTN</name>
<sequence length="76" mass="8230">MLGTREKRIVLCWSPTYRLPVIGYTWVTAAHPPTTGTCADAPAGPIDPTWICNSPDSEDLRGGIPLTRTYPQGSMA</sequence>
<proteinExistence type="predicted"/>